<organism evidence="5 6">
    <name type="scientific">Globodera pallida</name>
    <name type="common">Potato cyst nematode worm</name>
    <name type="synonym">Heterodera pallida</name>
    <dbReference type="NCBI Taxonomy" id="36090"/>
    <lineage>
        <taxon>Eukaryota</taxon>
        <taxon>Metazoa</taxon>
        <taxon>Ecdysozoa</taxon>
        <taxon>Nematoda</taxon>
        <taxon>Chromadorea</taxon>
        <taxon>Rhabditida</taxon>
        <taxon>Tylenchina</taxon>
        <taxon>Tylenchomorpha</taxon>
        <taxon>Tylenchoidea</taxon>
        <taxon>Heteroderidae</taxon>
        <taxon>Heteroderinae</taxon>
        <taxon>Globodera</taxon>
    </lineage>
</organism>
<protein>
    <submittedName>
        <fullName evidence="6">Methyltransf_11 domain-containing protein</fullName>
    </submittedName>
</protein>
<feature type="domain" description="UGGT thioredoxin-like" evidence="3">
    <location>
        <begin position="56"/>
        <end position="229"/>
    </location>
</feature>
<proteinExistence type="predicted"/>
<accession>A0A183CJA1</accession>
<dbReference type="GO" id="GO:0003980">
    <property type="term" value="F:UDP-glucose:glycoprotein glucosyltransferase activity"/>
    <property type="evidence" value="ECO:0007669"/>
    <property type="project" value="InterPro"/>
</dbReference>
<feature type="domain" description="UGGT thioredoxin-like" evidence="4">
    <location>
        <begin position="300"/>
        <end position="359"/>
    </location>
</feature>
<evidence type="ECO:0000259" key="4">
    <source>
        <dbReference type="Pfam" id="PF18401"/>
    </source>
</evidence>
<sequence>MDGGRTPRHIYVTFLLLFFAFSTLVVKRSNASGVAPMEKIVSSSLDANWATRPLSPPMASPEAELDTALTHAGALLAPHDGGLALLRFALALRLHSPRVHLHRQIARDVLRRGTPEGLPAQFKHFFELNGAVGFDVAQLNALSTAALLEAAKQRSPSVVYSVDHIYPSVQSVGPSAGVSIADDVVVAVLYADIGALDDKFRALHERFVHLATGGQLIYVLRHFDNNDQAKNFLDAVSLSGYGVELAIKSTEYKAIDDSNEQKTEEASHDVHGFNFSRLREKNEHLRDNLRQFQLHLAELDELSPLKQWEIADIDIQAAQRVMDATPEEALGQLTDLSQNFPIRARSLVQTKVRQSFRDE</sequence>
<dbReference type="Proteomes" id="UP000050741">
    <property type="component" value="Unassembled WGS sequence"/>
</dbReference>
<feature type="chain" id="PRO_5008147688" evidence="2">
    <location>
        <begin position="32"/>
        <end position="359"/>
    </location>
</feature>
<dbReference type="WBParaSite" id="GPLIN_001295700">
    <property type="protein sequence ID" value="GPLIN_001295700"/>
    <property type="gene ID" value="GPLIN_001295700"/>
</dbReference>
<dbReference type="Pfam" id="PF18400">
    <property type="entry name" value="Thioredoxin_12"/>
    <property type="match status" value="1"/>
</dbReference>
<reference evidence="5" key="2">
    <citation type="submission" date="2014-05" db="EMBL/GenBank/DDBJ databases">
        <title>The genome and life-stage specific transcriptomes of Globodera pallida elucidate key aspects of plant parasitism by a cyst nematode.</title>
        <authorList>
            <person name="Cotton J.A."/>
            <person name="Lilley C.J."/>
            <person name="Jones L.M."/>
            <person name="Kikuchi T."/>
            <person name="Reid A.J."/>
            <person name="Thorpe P."/>
            <person name="Tsai I.J."/>
            <person name="Beasley H."/>
            <person name="Blok V."/>
            <person name="Cock P.J.A."/>
            <person name="Van den Akker S.E."/>
            <person name="Holroyd N."/>
            <person name="Hunt M."/>
            <person name="Mantelin S."/>
            <person name="Naghra H."/>
            <person name="Pain A."/>
            <person name="Palomares-Rius J.E."/>
            <person name="Zarowiecki M."/>
            <person name="Berriman M."/>
            <person name="Jones J.T."/>
            <person name="Urwin P.E."/>
        </authorList>
    </citation>
    <scope>NUCLEOTIDE SEQUENCE [LARGE SCALE GENOMIC DNA]</scope>
    <source>
        <strain evidence="5">Lindley</strain>
    </source>
</reference>
<reference evidence="6" key="3">
    <citation type="submission" date="2016-06" db="UniProtKB">
        <authorList>
            <consortium name="WormBaseParasite"/>
        </authorList>
    </citation>
    <scope>IDENTIFICATION</scope>
</reference>
<evidence type="ECO:0000313" key="5">
    <source>
        <dbReference type="Proteomes" id="UP000050741"/>
    </source>
</evidence>
<evidence type="ECO:0000259" key="3">
    <source>
        <dbReference type="Pfam" id="PF18400"/>
    </source>
</evidence>
<dbReference type="PANTHER" id="PTHR11226">
    <property type="entry name" value="UDP-GLUCOSE GLYCOPROTEIN:GLUCOSYLTRANSFERASE"/>
    <property type="match status" value="1"/>
</dbReference>
<dbReference type="PANTHER" id="PTHR11226:SF0">
    <property type="entry name" value="UDP-GLUCOSE:GLYCOPROTEIN GLUCOSYLTRANSFERASE"/>
    <property type="match status" value="1"/>
</dbReference>
<feature type="signal peptide" evidence="2">
    <location>
        <begin position="1"/>
        <end position="31"/>
    </location>
</feature>
<feature type="coiled-coil region" evidence="1">
    <location>
        <begin position="275"/>
        <end position="302"/>
    </location>
</feature>
<dbReference type="GO" id="GO:0005783">
    <property type="term" value="C:endoplasmic reticulum"/>
    <property type="evidence" value="ECO:0007669"/>
    <property type="project" value="TreeGrafter"/>
</dbReference>
<keyword evidence="2" id="KW-0732">Signal</keyword>
<dbReference type="Pfam" id="PF18401">
    <property type="entry name" value="Thioredoxin_13"/>
    <property type="match status" value="1"/>
</dbReference>
<dbReference type="InterPro" id="IPR040693">
    <property type="entry name" value="UGGT_TRXL_1"/>
</dbReference>
<evidence type="ECO:0000256" key="1">
    <source>
        <dbReference type="SAM" id="Coils"/>
    </source>
</evidence>
<evidence type="ECO:0000256" key="2">
    <source>
        <dbReference type="SAM" id="SignalP"/>
    </source>
</evidence>
<dbReference type="AlphaFoldDB" id="A0A183CJA1"/>
<dbReference type="InterPro" id="IPR009448">
    <property type="entry name" value="UDP-g_GGtrans"/>
</dbReference>
<keyword evidence="5" id="KW-1185">Reference proteome</keyword>
<keyword evidence="1" id="KW-0175">Coiled coil</keyword>
<name>A0A183CJA1_GLOPA</name>
<dbReference type="GO" id="GO:0051082">
    <property type="term" value="F:unfolded protein binding"/>
    <property type="evidence" value="ECO:0007669"/>
    <property type="project" value="TreeGrafter"/>
</dbReference>
<reference evidence="5" key="1">
    <citation type="submission" date="2013-12" db="EMBL/GenBank/DDBJ databases">
        <authorList>
            <person name="Aslett M."/>
        </authorList>
    </citation>
    <scope>NUCLEOTIDE SEQUENCE [LARGE SCALE GENOMIC DNA]</scope>
    <source>
        <strain evidence="5">Lindley</strain>
    </source>
</reference>
<dbReference type="InterPro" id="IPR040694">
    <property type="entry name" value="UGGT_TRXL_2"/>
</dbReference>
<dbReference type="GO" id="GO:0036503">
    <property type="term" value="P:ERAD pathway"/>
    <property type="evidence" value="ECO:0007669"/>
    <property type="project" value="TreeGrafter"/>
</dbReference>
<dbReference type="GO" id="GO:0018279">
    <property type="term" value="P:protein N-linked glycosylation via asparagine"/>
    <property type="evidence" value="ECO:0007669"/>
    <property type="project" value="TreeGrafter"/>
</dbReference>
<evidence type="ECO:0000313" key="6">
    <source>
        <dbReference type="WBParaSite" id="GPLIN_001295700"/>
    </source>
</evidence>